<dbReference type="RefSeq" id="WP_106125317.1">
    <property type="nucleotide sequence ID" value="NZ_PVZG01000002.1"/>
</dbReference>
<dbReference type="Proteomes" id="UP000239209">
    <property type="component" value="Unassembled WGS sequence"/>
</dbReference>
<evidence type="ECO:0000256" key="3">
    <source>
        <dbReference type="ARBA" id="ARBA00022801"/>
    </source>
</evidence>
<dbReference type="InterPro" id="IPR028994">
    <property type="entry name" value="Integrin_alpha_N"/>
</dbReference>
<keyword evidence="1 5" id="KW-0732">Signal</keyword>
<dbReference type="PANTHER" id="PTHR23221:SF7">
    <property type="entry name" value="PHOSPHATIDYLINOSITOL-GLYCAN-SPECIFIC PHOSPHOLIPASE D"/>
    <property type="match status" value="1"/>
</dbReference>
<keyword evidence="2" id="KW-0677">Repeat</keyword>
<dbReference type="Gene3D" id="2.130.10.130">
    <property type="entry name" value="Integrin alpha, N-terminal"/>
    <property type="match status" value="3"/>
</dbReference>
<organism evidence="6 7">
    <name type="scientific">Pseudosporangium ferrugineum</name>
    <dbReference type="NCBI Taxonomy" id="439699"/>
    <lineage>
        <taxon>Bacteria</taxon>
        <taxon>Bacillati</taxon>
        <taxon>Actinomycetota</taxon>
        <taxon>Actinomycetes</taxon>
        <taxon>Micromonosporales</taxon>
        <taxon>Micromonosporaceae</taxon>
        <taxon>Pseudosporangium</taxon>
    </lineage>
</organism>
<feature type="signal peptide" evidence="5">
    <location>
        <begin position="1"/>
        <end position="24"/>
    </location>
</feature>
<comment type="caution">
    <text evidence="6">The sequence shown here is derived from an EMBL/GenBank/DDBJ whole genome shotgun (WGS) entry which is preliminary data.</text>
</comment>
<gene>
    <name evidence="6" type="ORF">CLV70_102316</name>
</gene>
<sequence length="542" mass="53478">MNRKYAAAAAMSGIVLAVPGPAVAHAAAPEARTITRDGASITFQRVAAPATQRSGSGPVTSDFDGDGLDDIAAAARGGVVVRYSSGGHVDYLGGTGGGDALTLGAAITSGDFDNDGYDDLVVGNPAEADGTNRTVAGGLWIFPGSADGLRASAVRHLNQSSAGVPGDAEAGDEFGGALAAGDINGDGRADLAVGLPGETIGTVPDAGGLVMFLSDARGISTTGARWLDQGTAYVPGSPTPWDRFGDRLAIGHFNHDGYGDLAIASTGENEGGTGASRGMVNLILGAGTGLNVIGVFSVEGDDFGTAAPGVRPVRLGYGGLTMADTDKDGADELFAGTPEAVVAGADRAGMVAVLKGGNDGFFVTPSSVLTRATAGVPDDPRAGDGFGAAVAAGDVTGDGLGDLVVGVPGQDVVDAPGAPRGTVADAGVTSLFRGTATGLVPHGGDISQGYEYVDGVAEPGDRFGHDVRVLNLDGRDGLDAIVSSPGEHGTDLGAPAPPPGDTPGAIYECLGGDPNFMYGIGCTTGTEVATPGFAATVYGYVL</sequence>
<evidence type="ECO:0000256" key="5">
    <source>
        <dbReference type="SAM" id="SignalP"/>
    </source>
</evidence>
<evidence type="ECO:0000256" key="4">
    <source>
        <dbReference type="ARBA" id="ARBA00023180"/>
    </source>
</evidence>
<keyword evidence="3" id="KW-0378">Hydrolase</keyword>
<dbReference type="PANTHER" id="PTHR23221">
    <property type="entry name" value="GLYCOSYLPHOSPHATIDYLINOSITOL PHOSPHOLIPASE D"/>
    <property type="match status" value="1"/>
</dbReference>
<keyword evidence="7" id="KW-1185">Reference proteome</keyword>
<dbReference type="SMART" id="SM00191">
    <property type="entry name" value="Int_alpha"/>
    <property type="match status" value="6"/>
</dbReference>
<dbReference type="InterPro" id="IPR013519">
    <property type="entry name" value="Int_alpha_beta-p"/>
</dbReference>
<keyword evidence="4" id="KW-0325">Glycoprotein</keyword>
<dbReference type="Pfam" id="PF01839">
    <property type="entry name" value="FG-GAP"/>
    <property type="match status" value="3"/>
</dbReference>
<name>A0A2T0SFB1_9ACTN</name>
<evidence type="ECO:0000256" key="1">
    <source>
        <dbReference type="ARBA" id="ARBA00022729"/>
    </source>
</evidence>
<proteinExistence type="predicted"/>
<evidence type="ECO:0000313" key="6">
    <source>
        <dbReference type="EMBL" id="PRY32105.1"/>
    </source>
</evidence>
<dbReference type="AlphaFoldDB" id="A0A2T0SFB1"/>
<dbReference type="InterPro" id="IPR013517">
    <property type="entry name" value="FG-GAP"/>
</dbReference>
<dbReference type="EMBL" id="PVZG01000002">
    <property type="protein sequence ID" value="PRY32105.1"/>
    <property type="molecule type" value="Genomic_DNA"/>
</dbReference>
<evidence type="ECO:0000313" key="7">
    <source>
        <dbReference type="Proteomes" id="UP000239209"/>
    </source>
</evidence>
<feature type="chain" id="PRO_5015696874" evidence="5">
    <location>
        <begin position="25"/>
        <end position="542"/>
    </location>
</feature>
<dbReference type="PROSITE" id="PS51470">
    <property type="entry name" value="FG_GAP"/>
    <property type="match status" value="3"/>
</dbReference>
<dbReference type="GO" id="GO:0016787">
    <property type="term" value="F:hydrolase activity"/>
    <property type="evidence" value="ECO:0007669"/>
    <property type="project" value="UniProtKB-KW"/>
</dbReference>
<dbReference type="OrthoDB" id="344301at2"/>
<dbReference type="SUPFAM" id="SSF69318">
    <property type="entry name" value="Integrin alpha N-terminal domain"/>
    <property type="match status" value="2"/>
</dbReference>
<accession>A0A2T0SFB1</accession>
<evidence type="ECO:0000256" key="2">
    <source>
        <dbReference type="ARBA" id="ARBA00022737"/>
    </source>
</evidence>
<protein>
    <submittedName>
        <fullName evidence="6">FG-GAP repeat protein</fullName>
    </submittedName>
</protein>
<reference evidence="6 7" key="1">
    <citation type="submission" date="2018-03" db="EMBL/GenBank/DDBJ databases">
        <title>Genomic Encyclopedia of Archaeal and Bacterial Type Strains, Phase II (KMG-II): from individual species to whole genera.</title>
        <authorList>
            <person name="Goeker M."/>
        </authorList>
    </citation>
    <scope>NUCLEOTIDE SEQUENCE [LARGE SCALE GENOMIC DNA]</scope>
    <source>
        <strain evidence="6 7">DSM 45348</strain>
    </source>
</reference>